<reference evidence="2 3" key="1">
    <citation type="submission" date="2019-12" db="EMBL/GenBank/DDBJ databases">
        <authorList>
            <person name="Zhang Y.-J."/>
        </authorList>
    </citation>
    <scope>NUCLEOTIDE SEQUENCE [LARGE SCALE GENOMIC DNA]</scope>
    <source>
        <strain evidence="2 3">CY05</strain>
    </source>
</reference>
<dbReference type="EMBL" id="WQLV01000011">
    <property type="protein sequence ID" value="MVO17513.1"/>
    <property type="molecule type" value="Genomic_DNA"/>
</dbReference>
<dbReference type="AlphaFoldDB" id="A0A6L6WI91"/>
<organism evidence="2 3">
    <name type="scientific">Parasedimentitalea huanghaiensis</name>
    <dbReference type="NCBI Taxonomy" id="2682100"/>
    <lineage>
        <taxon>Bacteria</taxon>
        <taxon>Pseudomonadati</taxon>
        <taxon>Pseudomonadota</taxon>
        <taxon>Alphaproteobacteria</taxon>
        <taxon>Rhodobacterales</taxon>
        <taxon>Paracoccaceae</taxon>
        <taxon>Parasedimentitalea</taxon>
    </lineage>
</organism>
<feature type="signal peptide" evidence="1">
    <location>
        <begin position="1"/>
        <end position="22"/>
    </location>
</feature>
<keyword evidence="3" id="KW-1185">Reference proteome</keyword>
<evidence type="ECO:0000256" key="1">
    <source>
        <dbReference type="SAM" id="SignalP"/>
    </source>
</evidence>
<name>A0A6L6WI91_9RHOB</name>
<dbReference type="Proteomes" id="UP000478892">
    <property type="component" value="Unassembled WGS sequence"/>
</dbReference>
<dbReference type="InterPro" id="IPR014547">
    <property type="entry name" value="UCP028477"/>
</dbReference>
<accession>A0A6L6WI91</accession>
<evidence type="ECO:0000313" key="2">
    <source>
        <dbReference type="EMBL" id="MVO17513.1"/>
    </source>
</evidence>
<keyword evidence="1" id="KW-0732">Signal</keyword>
<evidence type="ECO:0000313" key="3">
    <source>
        <dbReference type="Proteomes" id="UP000478892"/>
    </source>
</evidence>
<comment type="caution">
    <text evidence="2">The sequence shown here is derived from an EMBL/GenBank/DDBJ whole genome shotgun (WGS) entry which is preliminary data.</text>
</comment>
<dbReference type="Pfam" id="PF09916">
    <property type="entry name" value="DUF2145"/>
    <property type="match status" value="1"/>
</dbReference>
<gene>
    <name evidence="2" type="ORF">GO984_16995</name>
</gene>
<protein>
    <submittedName>
        <fullName evidence="2">DUF2145 domain-containing protein</fullName>
    </submittedName>
</protein>
<sequence length="266" mass="28997">MTRLFSLIFVALTAMLPSFGHAGSSEAGKSILPTAEVAAFSNRVQQDLASRGVHVAIVARMGRDPKVLPPGIKYTHVSFWVFSQITRPDGSTGRGYQAYNLYQDAGNKTRSNLIQDSPADFFAGAHMLDAGIIIPDVRLQKKLLNVIASPTYSTLHNAQYSVLANPNTSQFQNCTEHTLDVLMASLYGTKNVPQIKANIAAHFQPQEIQIGGMKRLLAPAASQALTTSDHGTKVETATFGSIARFMDKNDLSSQVYRITPDKVIRF</sequence>
<dbReference type="RefSeq" id="WP_157023804.1">
    <property type="nucleotide sequence ID" value="NZ_WQLV01000011.1"/>
</dbReference>
<feature type="chain" id="PRO_5026696904" evidence="1">
    <location>
        <begin position="23"/>
        <end position="266"/>
    </location>
</feature>
<proteinExistence type="predicted"/>